<dbReference type="AlphaFoldDB" id="V4TBW7"/>
<gene>
    <name evidence="3" type="ORF">N177_2808</name>
</gene>
<protein>
    <submittedName>
        <fullName evidence="3">Regulatory protein</fullName>
    </submittedName>
</protein>
<dbReference type="Gene3D" id="3.40.50.2300">
    <property type="match status" value="1"/>
</dbReference>
<dbReference type="EMBL" id="AWXZ01000037">
    <property type="protein sequence ID" value="ESR23863.1"/>
    <property type="molecule type" value="Genomic_DNA"/>
</dbReference>
<dbReference type="STRING" id="631454.N177_2808"/>
<reference evidence="3 4" key="1">
    <citation type="journal article" date="2014" name="Genome Announc.">
        <title>Draft Genome Sequence of Lutibaculum baratangense Strain AMV1T, Isolated from a Mud Volcano in Andamans, India.</title>
        <authorList>
            <person name="Singh A."/>
            <person name="Sreenivas A."/>
            <person name="Sathyanarayana Reddy G."/>
            <person name="Pinnaka A.K."/>
            <person name="Shivaji S."/>
        </authorList>
    </citation>
    <scope>NUCLEOTIDE SEQUENCE [LARGE SCALE GENOMIC DNA]</scope>
    <source>
        <strain evidence="3 4">AMV1</strain>
    </source>
</reference>
<feature type="modified residue" description="4-aspartylphosphate" evidence="1">
    <location>
        <position position="52"/>
    </location>
</feature>
<sequence>MRVLVIEDELLVALNLETVLLEAGCEVIGPIASLQAALKASASEEADLAILDINLRGEEVFPAAHILRERGIPLIFCSGYSDAQTLPEPFRSFQKLGKPYGATEVRDAMRRVLTAREKGLTSTGS</sequence>
<dbReference type="SUPFAM" id="SSF52172">
    <property type="entry name" value="CheY-like"/>
    <property type="match status" value="1"/>
</dbReference>
<dbReference type="Pfam" id="PF00072">
    <property type="entry name" value="Response_reg"/>
    <property type="match status" value="1"/>
</dbReference>
<evidence type="ECO:0000259" key="2">
    <source>
        <dbReference type="PROSITE" id="PS50110"/>
    </source>
</evidence>
<proteinExistence type="predicted"/>
<dbReference type="eggNOG" id="COG0784">
    <property type="taxonomic scope" value="Bacteria"/>
</dbReference>
<comment type="caution">
    <text evidence="3">The sequence shown here is derived from an EMBL/GenBank/DDBJ whole genome shotgun (WGS) entry which is preliminary data.</text>
</comment>
<dbReference type="Proteomes" id="UP000017819">
    <property type="component" value="Unassembled WGS sequence"/>
</dbReference>
<feature type="domain" description="Response regulatory" evidence="2">
    <location>
        <begin position="2"/>
        <end position="113"/>
    </location>
</feature>
<evidence type="ECO:0000313" key="3">
    <source>
        <dbReference type="EMBL" id="ESR23863.1"/>
    </source>
</evidence>
<accession>V4TBW7</accession>
<dbReference type="PROSITE" id="PS50110">
    <property type="entry name" value="RESPONSE_REGULATORY"/>
    <property type="match status" value="1"/>
</dbReference>
<evidence type="ECO:0000313" key="4">
    <source>
        <dbReference type="Proteomes" id="UP000017819"/>
    </source>
</evidence>
<keyword evidence="4" id="KW-1185">Reference proteome</keyword>
<evidence type="ECO:0000256" key="1">
    <source>
        <dbReference type="PROSITE-ProRule" id="PRU00169"/>
    </source>
</evidence>
<keyword evidence="1" id="KW-0597">Phosphoprotein</keyword>
<dbReference type="SMART" id="SM00448">
    <property type="entry name" value="REC"/>
    <property type="match status" value="1"/>
</dbReference>
<dbReference type="InterPro" id="IPR011006">
    <property type="entry name" value="CheY-like_superfamily"/>
</dbReference>
<organism evidence="3 4">
    <name type="scientific">Lutibaculum baratangense AMV1</name>
    <dbReference type="NCBI Taxonomy" id="631454"/>
    <lineage>
        <taxon>Bacteria</taxon>
        <taxon>Pseudomonadati</taxon>
        <taxon>Pseudomonadota</taxon>
        <taxon>Alphaproteobacteria</taxon>
        <taxon>Hyphomicrobiales</taxon>
        <taxon>Tepidamorphaceae</taxon>
        <taxon>Lutibaculum</taxon>
    </lineage>
</organism>
<dbReference type="GO" id="GO:0000160">
    <property type="term" value="P:phosphorelay signal transduction system"/>
    <property type="evidence" value="ECO:0007669"/>
    <property type="project" value="InterPro"/>
</dbReference>
<name>V4TBW7_9HYPH</name>
<dbReference type="InterPro" id="IPR001789">
    <property type="entry name" value="Sig_transdc_resp-reg_receiver"/>
</dbReference>